<evidence type="ECO:0000313" key="1">
    <source>
        <dbReference type="EMBL" id="MDH2307742.1"/>
    </source>
</evidence>
<dbReference type="RefSeq" id="WP_155242194.1">
    <property type="nucleotide sequence ID" value="NZ_ABEXOA020000076.1"/>
</dbReference>
<dbReference type="AlphaFoldDB" id="A0AB35LGP3"/>
<reference evidence="1" key="2">
    <citation type="submission" date="2023-10" db="EMBL/GenBank/DDBJ databases">
        <title>Analysis of Resistance Genes of Carbapenem-resistant Providencia rettgeri.</title>
        <authorList>
            <person name="Liu M."/>
        </authorList>
    </citation>
    <scope>NUCLEOTIDE SEQUENCE</scope>
    <source>
        <strain evidence="1">QITACRE101</strain>
    </source>
</reference>
<organism evidence="1 2">
    <name type="scientific">Providencia rettgeri</name>
    <dbReference type="NCBI Taxonomy" id="587"/>
    <lineage>
        <taxon>Bacteria</taxon>
        <taxon>Pseudomonadati</taxon>
        <taxon>Pseudomonadota</taxon>
        <taxon>Gammaproteobacteria</taxon>
        <taxon>Enterobacterales</taxon>
        <taxon>Morganellaceae</taxon>
        <taxon>Providencia</taxon>
    </lineage>
</organism>
<sequence>MTWVTECSQRTYHAKSDEKLGYPKENTQVCDLGNRVQPTRLSREE</sequence>
<evidence type="ECO:0000313" key="2">
    <source>
        <dbReference type="Proteomes" id="UP001162044"/>
    </source>
</evidence>
<comment type="caution">
    <text evidence="1">The sequence shown here is derived from an EMBL/GenBank/DDBJ whole genome shotgun (WGS) entry which is preliminary data.</text>
</comment>
<accession>A0AB35LGP3</accession>
<evidence type="ECO:0008006" key="3">
    <source>
        <dbReference type="Google" id="ProtNLM"/>
    </source>
</evidence>
<gene>
    <name evidence="1" type="ORF">QDQ51_20315</name>
</gene>
<name>A0AB35LGP3_PRORE</name>
<dbReference type="GeneID" id="93674999"/>
<dbReference type="Proteomes" id="UP001162044">
    <property type="component" value="Unassembled WGS sequence"/>
</dbReference>
<proteinExistence type="predicted"/>
<dbReference type="EMBL" id="JARVQW010000017">
    <property type="protein sequence ID" value="MDH2307742.1"/>
    <property type="molecule type" value="Genomic_DNA"/>
</dbReference>
<reference evidence="1" key="1">
    <citation type="submission" date="2023-04" db="EMBL/GenBank/DDBJ databases">
        <authorList>
            <person name="Li W."/>
        </authorList>
    </citation>
    <scope>NUCLEOTIDE SEQUENCE</scope>
    <source>
        <strain evidence="1">QITACRE101</strain>
    </source>
</reference>
<protein>
    <recommendedName>
        <fullName evidence="3">Addiction module toxin RelE</fullName>
    </recommendedName>
</protein>